<protein>
    <recommendedName>
        <fullName evidence="1">Helix-turn-helix domain-containing protein</fullName>
    </recommendedName>
</protein>
<dbReference type="InterPro" id="IPR041657">
    <property type="entry name" value="HTH_17"/>
</dbReference>
<comment type="caution">
    <text evidence="2">The sequence shown here is derived from an EMBL/GenBank/DDBJ whole genome shotgun (WGS) entry which is preliminary data.</text>
</comment>
<name>A0A4Y3PMY6_BREPA</name>
<dbReference type="Pfam" id="PF12728">
    <property type="entry name" value="HTH_17"/>
    <property type="match status" value="1"/>
</dbReference>
<gene>
    <name evidence="2" type="ORF">BPA01_29360</name>
</gene>
<dbReference type="AlphaFoldDB" id="A0A4Y3PMY6"/>
<sequence>MGRNFNLLTVDEARNILKVGRNVMYDLIKHHGVPHIKIGKQIRIPEDELIEWMKRLIMQQSLVS</sequence>
<dbReference type="EMBL" id="BJMH01000013">
    <property type="protein sequence ID" value="GEB33356.1"/>
    <property type="molecule type" value="Genomic_DNA"/>
</dbReference>
<evidence type="ECO:0000313" key="2">
    <source>
        <dbReference type="EMBL" id="GEB33356.1"/>
    </source>
</evidence>
<dbReference type="GO" id="GO:0003677">
    <property type="term" value="F:DNA binding"/>
    <property type="evidence" value="ECO:0007669"/>
    <property type="project" value="InterPro"/>
</dbReference>
<dbReference type="Proteomes" id="UP000316882">
    <property type="component" value="Unassembled WGS sequence"/>
</dbReference>
<evidence type="ECO:0000259" key="1">
    <source>
        <dbReference type="Pfam" id="PF12728"/>
    </source>
</evidence>
<dbReference type="RefSeq" id="WP_122963689.1">
    <property type="nucleotide sequence ID" value="NZ_BJMH01000013.1"/>
</dbReference>
<organism evidence="2 3">
    <name type="scientific">Brevibacillus parabrevis</name>
    <dbReference type="NCBI Taxonomy" id="54914"/>
    <lineage>
        <taxon>Bacteria</taxon>
        <taxon>Bacillati</taxon>
        <taxon>Bacillota</taxon>
        <taxon>Bacilli</taxon>
        <taxon>Bacillales</taxon>
        <taxon>Paenibacillaceae</taxon>
        <taxon>Brevibacillus</taxon>
    </lineage>
</organism>
<accession>A0A4Y3PMY6</accession>
<keyword evidence="3" id="KW-1185">Reference proteome</keyword>
<feature type="domain" description="Helix-turn-helix" evidence="1">
    <location>
        <begin position="7"/>
        <end position="55"/>
    </location>
</feature>
<proteinExistence type="predicted"/>
<dbReference type="NCBIfam" id="TIGR01764">
    <property type="entry name" value="excise"/>
    <property type="match status" value="1"/>
</dbReference>
<evidence type="ECO:0000313" key="3">
    <source>
        <dbReference type="Proteomes" id="UP000316882"/>
    </source>
</evidence>
<dbReference type="InterPro" id="IPR010093">
    <property type="entry name" value="SinI_DNA-bd"/>
</dbReference>
<reference evidence="2 3" key="1">
    <citation type="submission" date="2019-06" db="EMBL/GenBank/DDBJ databases">
        <title>Whole genome shotgun sequence of Brevibacillus parabrevis NBRC 12334.</title>
        <authorList>
            <person name="Hosoyama A."/>
            <person name="Uohara A."/>
            <person name="Ohji S."/>
            <person name="Ichikawa N."/>
        </authorList>
    </citation>
    <scope>NUCLEOTIDE SEQUENCE [LARGE SCALE GENOMIC DNA]</scope>
    <source>
        <strain evidence="2 3">NBRC 12334</strain>
    </source>
</reference>